<dbReference type="EMBL" id="MU266793">
    <property type="protein sequence ID" value="KAH7918397.1"/>
    <property type="molecule type" value="Genomic_DNA"/>
</dbReference>
<dbReference type="Proteomes" id="UP000790709">
    <property type="component" value="Unassembled WGS sequence"/>
</dbReference>
<feature type="non-terminal residue" evidence="1">
    <location>
        <position position="60"/>
    </location>
</feature>
<organism evidence="1 2">
    <name type="scientific">Leucogyrophana mollusca</name>
    <dbReference type="NCBI Taxonomy" id="85980"/>
    <lineage>
        <taxon>Eukaryota</taxon>
        <taxon>Fungi</taxon>
        <taxon>Dikarya</taxon>
        <taxon>Basidiomycota</taxon>
        <taxon>Agaricomycotina</taxon>
        <taxon>Agaricomycetes</taxon>
        <taxon>Agaricomycetidae</taxon>
        <taxon>Boletales</taxon>
        <taxon>Boletales incertae sedis</taxon>
        <taxon>Leucogyrophana</taxon>
    </lineage>
</organism>
<feature type="non-terminal residue" evidence="1">
    <location>
        <position position="1"/>
    </location>
</feature>
<protein>
    <submittedName>
        <fullName evidence="1">Uncharacterized protein</fullName>
    </submittedName>
</protein>
<sequence>DLPHRTKLRELVLDAWREYFNVLKRDLANAAGRVSFTTDIWSDDNLRPFLAMTAHWISND</sequence>
<gene>
    <name evidence="1" type="ORF">BV22DRAFT_998179</name>
</gene>
<evidence type="ECO:0000313" key="2">
    <source>
        <dbReference type="Proteomes" id="UP000790709"/>
    </source>
</evidence>
<accession>A0ACB8AYD1</accession>
<reference evidence="1" key="1">
    <citation type="journal article" date="2021" name="New Phytol.">
        <title>Evolutionary innovations through gain and loss of genes in the ectomycorrhizal Boletales.</title>
        <authorList>
            <person name="Wu G."/>
            <person name="Miyauchi S."/>
            <person name="Morin E."/>
            <person name="Kuo A."/>
            <person name="Drula E."/>
            <person name="Varga T."/>
            <person name="Kohler A."/>
            <person name="Feng B."/>
            <person name="Cao Y."/>
            <person name="Lipzen A."/>
            <person name="Daum C."/>
            <person name="Hundley H."/>
            <person name="Pangilinan J."/>
            <person name="Johnson J."/>
            <person name="Barry K."/>
            <person name="LaButti K."/>
            <person name="Ng V."/>
            <person name="Ahrendt S."/>
            <person name="Min B."/>
            <person name="Choi I.G."/>
            <person name="Park H."/>
            <person name="Plett J.M."/>
            <person name="Magnuson J."/>
            <person name="Spatafora J.W."/>
            <person name="Nagy L.G."/>
            <person name="Henrissat B."/>
            <person name="Grigoriev I.V."/>
            <person name="Yang Z.L."/>
            <person name="Xu J."/>
            <person name="Martin F.M."/>
        </authorList>
    </citation>
    <scope>NUCLEOTIDE SEQUENCE</scope>
    <source>
        <strain evidence="1">KUC20120723A-06</strain>
    </source>
</reference>
<evidence type="ECO:0000313" key="1">
    <source>
        <dbReference type="EMBL" id="KAH7918397.1"/>
    </source>
</evidence>
<keyword evidence="2" id="KW-1185">Reference proteome</keyword>
<name>A0ACB8AYD1_9AGAM</name>
<proteinExistence type="predicted"/>
<comment type="caution">
    <text evidence="1">The sequence shown here is derived from an EMBL/GenBank/DDBJ whole genome shotgun (WGS) entry which is preliminary data.</text>
</comment>